<sequence length="678" mass="74868">MQRTLLPLFLTLLSYSGLTSGLCILQNGTVARCHELEDVKYIKTYDLDSLKTSIEKSILHPGFFVNLTSLRHLDLSGGAIKQIGPGSFSQLMNLRSLNLAENRIEHLELGSLDGLNHLHSLNLRKNNLRHLPPALARLKILKHLDVQGNPLQCDCATLKVRDLIAKRGVKVSKKVFCANPRNVKGTSLYKLDTAVICHFEEQDREMQNDQAYKDSLEDYGSGDLFDKEDDSMEYVIEGSTMEAPKLENETSFSEISVTTELSREVTATTEEQELPIQTTETVKSTTSTDDEIFFDSEEKIKLTTVDTTTERKKVHEDGLFYPTEGSGDEEDGSGEGSGTGVDFGEQVYQTDNDKKEGSFFEGLYDLFIGSTKPSEEPNLEEEQFIDASSTKGIEEEESLVNKTAVEKEIVPMKVDLDETVSGTTEVAIKTTSRPTSRVELIDNELHDMTKLGNVKMDEEDTEDGLAVSSAKQSKKGMGSYVVLAALLAILATLIGFAAYKGDFCRKRRKRSDVENGTELRDMQKALLETGNSTTQPKIASNGNVENAPLVEDATDHDEIKSSNDYRVTAEIPKSPNGTSGHAELLKPPRAATPQNDQKIKETIDQDEKCPKDDSLQTNSVDPVINSSPNFRLAEENQPPLSPGAQRVKITLQENPDSVPRTPILITRTAAGENLVKTP</sequence>
<dbReference type="InterPro" id="IPR032675">
    <property type="entry name" value="LRR_dom_sf"/>
</dbReference>
<proteinExistence type="predicted"/>
<feature type="compositionally biased region" description="Polar residues" evidence="4">
    <location>
        <begin position="529"/>
        <end position="544"/>
    </location>
</feature>
<dbReference type="PANTHER" id="PTHR24369:SF213">
    <property type="entry name" value="INSULIN LIKE GROWTH FACTOR BINDING PROTEIN ACID LABILE SUBUNIT"/>
    <property type="match status" value="1"/>
</dbReference>
<keyword evidence="2 6" id="KW-0732">Signal</keyword>
<keyword evidence="1" id="KW-0433">Leucine-rich repeat</keyword>
<feature type="domain" description="LRRCT" evidence="7">
    <location>
        <begin position="149"/>
        <end position="198"/>
    </location>
</feature>
<comment type="caution">
    <text evidence="8">The sequence shown here is derived from an EMBL/GenBank/DDBJ whole genome shotgun (WGS) entry which is preliminary data.</text>
</comment>
<name>A0A6V7GUT4_9HYME</name>
<evidence type="ECO:0000256" key="1">
    <source>
        <dbReference type="ARBA" id="ARBA00022614"/>
    </source>
</evidence>
<gene>
    <name evidence="8" type="ORF">MHI_LOCUS76303</name>
</gene>
<dbReference type="GO" id="GO:0005886">
    <property type="term" value="C:plasma membrane"/>
    <property type="evidence" value="ECO:0007669"/>
    <property type="project" value="TreeGrafter"/>
</dbReference>
<dbReference type="OrthoDB" id="1741314at2759"/>
<organism evidence="8 9">
    <name type="scientific">Heterotrigona itama</name>
    <dbReference type="NCBI Taxonomy" id="395501"/>
    <lineage>
        <taxon>Eukaryota</taxon>
        <taxon>Metazoa</taxon>
        <taxon>Ecdysozoa</taxon>
        <taxon>Arthropoda</taxon>
        <taxon>Hexapoda</taxon>
        <taxon>Insecta</taxon>
        <taxon>Pterygota</taxon>
        <taxon>Neoptera</taxon>
        <taxon>Endopterygota</taxon>
        <taxon>Hymenoptera</taxon>
        <taxon>Apocrita</taxon>
        <taxon>Aculeata</taxon>
        <taxon>Apoidea</taxon>
        <taxon>Anthophila</taxon>
        <taxon>Apidae</taxon>
        <taxon>Heterotrigona</taxon>
    </lineage>
</organism>
<keyword evidence="5" id="KW-0472">Membrane</keyword>
<dbReference type="PROSITE" id="PS51450">
    <property type="entry name" value="LRR"/>
    <property type="match status" value="2"/>
</dbReference>
<dbReference type="SUPFAM" id="SSF52058">
    <property type="entry name" value="L domain-like"/>
    <property type="match status" value="1"/>
</dbReference>
<feature type="region of interest" description="Disordered" evidence="4">
    <location>
        <begin position="528"/>
        <end position="642"/>
    </location>
</feature>
<reference evidence="8" key="1">
    <citation type="submission" date="2020-07" db="EMBL/GenBank/DDBJ databases">
        <authorList>
            <person name="Nazaruddin N."/>
        </authorList>
    </citation>
    <scope>NUCLEOTIDE SEQUENCE</scope>
</reference>
<dbReference type="EMBL" id="CAJDYZ010001403">
    <property type="protein sequence ID" value="CAD1468839.1"/>
    <property type="molecule type" value="Genomic_DNA"/>
</dbReference>
<evidence type="ECO:0000256" key="4">
    <source>
        <dbReference type="SAM" id="MobiDB-lite"/>
    </source>
</evidence>
<feature type="region of interest" description="Disordered" evidence="4">
    <location>
        <begin position="319"/>
        <end position="341"/>
    </location>
</feature>
<keyword evidence="5" id="KW-0812">Transmembrane</keyword>
<evidence type="ECO:0000256" key="5">
    <source>
        <dbReference type="SAM" id="Phobius"/>
    </source>
</evidence>
<dbReference type="InterPro" id="IPR003591">
    <property type="entry name" value="Leu-rich_rpt_typical-subtyp"/>
</dbReference>
<dbReference type="SMART" id="SM00082">
    <property type="entry name" value="LRRCT"/>
    <property type="match status" value="1"/>
</dbReference>
<dbReference type="AlphaFoldDB" id="A0A6V7GUT4"/>
<dbReference type="Gene3D" id="3.80.10.10">
    <property type="entry name" value="Ribonuclease Inhibitor"/>
    <property type="match status" value="1"/>
</dbReference>
<dbReference type="InterPro" id="IPR001611">
    <property type="entry name" value="Leu-rich_rpt"/>
</dbReference>
<feature type="compositionally biased region" description="Polar residues" evidence="4">
    <location>
        <begin position="615"/>
        <end position="629"/>
    </location>
</feature>
<dbReference type="InterPro" id="IPR050541">
    <property type="entry name" value="LRR_TM_domain-containing"/>
</dbReference>
<evidence type="ECO:0000256" key="3">
    <source>
        <dbReference type="ARBA" id="ARBA00022737"/>
    </source>
</evidence>
<feature type="signal peptide" evidence="6">
    <location>
        <begin position="1"/>
        <end position="21"/>
    </location>
</feature>
<dbReference type="PANTHER" id="PTHR24369">
    <property type="entry name" value="ANTIGEN BSP, PUTATIVE-RELATED"/>
    <property type="match status" value="1"/>
</dbReference>
<evidence type="ECO:0000259" key="7">
    <source>
        <dbReference type="SMART" id="SM00082"/>
    </source>
</evidence>
<feature type="chain" id="PRO_5027638366" description="LRRCT domain-containing protein" evidence="6">
    <location>
        <begin position="22"/>
        <end position="678"/>
    </location>
</feature>
<keyword evidence="3" id="KW-0677">Repeat</keyword>
<keyword evidence="9" id="KW-1185">Reference proteome</keyword>
<protein>
    <recommendedName>
        <fullName evidence="7">LRRCT domain-containing protein</fullName>
    </recommendedName>
</protein>
<accession>A0A6V7GUT4</accession>
<dbReference type="SMART" id="SM00369">
    <property type="entry name" value="LRR_TYP"/>
    <property type="match status" value="3"/>
</dbReference>
<feature type="region of interest" description="Disordered" evidence="4">
    <location>
        <begin position="264"/>
        <end position="286"/>
    </location>
</feature>
<dbReference type="Pfam" id="PF13855">
    <property type="entry name" value="LRR_8"/>
    <property type="match status" value="1"/>
</dbReference>
<evidence type="ECO:0000313" key="9">
    <source>
        <dbReference type="Proteomes" id="UP000752696"/>
    </source>
</evidence>
<feature type="transmembrane region" description="Helical" evidence="5">
    <location>
        <begin position="477"/>
        <end position="499"/>
    </location>
</feature>
<dbReference type="Proteomes" id="UP000752696">
    <property type="component" value="Unassembled WGS sequence"/>
</dbReference>
<dbReference type="InterPro" id="IPR000483">
    <property type="entry name" value="Cys-rich_flank_reg_C"/>
</dbReference>
<keyword evidence="5" id="KW-1133">Transmembrane helix</keyword>
<evidence type="ECO:0000313" key="8">
    <source>
        <dbReference type="EMBL" id="CAD1468839.1"/>
    </source>
</evidence>
<evidence type="ECO:0000256" key="6">
    <source>
        <dbReference type="SAM" id="SignalP"/>
    </source>
</evidence>
<feature type="compositionally biased region" description="Basic and acidic residues" evidence="4">
    <location>
        <begin position="597"/>
        <end position="614"/>
    </location>
</feature>
<evidence type="ECO:0000256" key="2">
    <source>
        <dbReference type="ARBA" id="ARBA00022729"/>
    </source>
</evidence>